<name>A0A8G1UIL5_9ACTN</name>
<gene>
    <name evidence="1" type="ORF">EDD39_2738</name>
</gene>
<sequence length="164" mass="18394">MALPVPPGATGWKQPPVRLTTRTGVLNLDQFIAALYTSEWTETATRQAKNRGFVVAACHGWKNPDRSQVEVMLVEYESAEGAQSMYRGLRKLWTEDTSTTFFDDPDDQAAGLVHAQLNEDGMAYASLITTRRNVVIYITRFTPAVPDQETAQELFRQQLHAFAD</sequence>
<dbReference type="EMBL" id="RJVJ01000001">
    <property type="protein sequence ID" value="ROR44535.1"/>
    <property type="molecule type" value="Genomic_DNA"/>
</dbReference>
<proteinExistence type="predicted"/>
<evidence type="ECO:0000313" key="1">
    <source>
        <dbReference type="EMBL" id="ROR44535.1"/>
    </source>
</evidence>
<protein>
    <submittedName>
        <fullName evidence="1">Uncharacterized protein</fullName>
    </submittedName>
</protein>
<reference evidence="1 2" key="1">
    <citation type="submission" date="2018-11" db="EMBL/GenBank/DDBJ databases">
        <title>Sequencing the genomes of 1000 actinobacteria strains.</title>
        <authorList>
            <person name="Klenk H.-P."/>
        </authorList>
    </citation>
    <scope>NUCLEOTIDE SEQUENCE [LARGE SCALE GENOMIC DNA]</scope>
    <source>
        <strain evidence="1 2">DSM 44780</strain>
    </source>
</reference>
<comment type="caution">
    <text evidence="1">The sequence shown here is derived from an EMBL/GenBank/DDBJ whole genome shotgun (WGS) entry which is preliminary data.</text>
</comment>
<evidence type="ECO:0000313" key="2">
    <source>
        <dbReference type="Proteomes" id="UP000267408"/>
    </source>
</evidence>
<organism evidence="1 2">
    <name type="scientific">Kitasatospora cineracea</name>
    <dbReference type="NCBI Taxonomy" id="88074"/>
    <lineage>
        <taxon>Bacteria</taxon>
        <taxon>Bacillati</taxon>
        <taxon>Actinomycetota</taxon>
        <taxon>Actinomycetes</taxon>
        <taxon>Kitasatosporales</taxon>
        <taxon>Streptomycetaceae</taxon>
        <taxon>Kitasatospora</taxon>
    </lineage>
</organism>
<accession>A0A8G1UIL5</accession>
<dbReference type="AlphaFoldDB" id="A0A8G1UIL5"/>
<dbReference type="Proteomes" id="UP000267408">
    <property type="component" value="Unassembled WGS sequence"/>
</dbReference>